<dbReference type="Gene3D" id="1.10.357.10">
    <property type="entry name" value="Tetracycline Repressor, domain 2"/>
    <property type="match status" value="1"/>
</dbReference>
<feature type="DNA-binding region" description="H-T-H motif" evidence="2">
    <location>
        <begin position="31"/>
        <end position="50"/>
    </location>
</feature>
<evidence type="ECO:0000256" key="3">
    <source>
        <dbReference type="SAM" id="MobiDB-lite"/>
    </source>
</evidence>
<dbReference type="InterPro" id="IPR050109">
    <property type="entry name" value="HTH-type_TetR-like_transc_reg"/>
</dbReference>
<evidence type="ECO:0000259" key="4">
    <source>
        <dbReference type="PROSITE" id="PS50977"/>
    </source>
</evidence>
<protein>
    <submittedName>
        <fullName evidence="5">TetR/AcrR family transcriptional regulator</fullName>
    </submittedName>
</protein>
<sequence length="254" mass="27500">MAPRLDSSARKRAILDAALPLFARKGFAATTTKEIAQAAGVSEALIFKHFPSKASLYESIFLCCIDGDPEYERLVALSPGTDTLVQMIQGMVNYFVIELPADPNERARHRLSIISLLEDGEFMRQVFEGIRSRFLPCFTASIQAAVACGDLVPGPVDAESGFWLAEHLCEMMATVCLSGGAIVPYPCGRPELARQTIWFILRGLGLSDAAIAAQERGGRFPSVPSRSPPATSLPAKFPPEGGPENDHPTPERPE</sequence>
<dbReference type="EMBL" id="JAENHM010000035">
    <property type="protein sequence ID" value="MBK1838227.1"/>
    <property type="molecule type" value="Genomic_DNA"/>
</dbReference>
<dbReference type="PROSITE" id="PS01081">
    <property type="entry name" value="HTH_TETR_1"/>
    <property type="match status" value="1"/>
</dbReference>
<dbReference type="Pfam" id="PF00440">
    <property type="entry name" value="TetR_N"/>
    <property type="match status" value="1"/>
</dbReference>
<evidence type="ECO:0000256" key="2">
    <source>
        <dbReference type="PROSITE-ProRule" id="PRU00335"/>
    </source>
</evidence>
<feature type="domain" description="HTH tetR-type" evidence="4">
    <location>
        <begin position="8"/>
        <end position="68"/>
    </location>
</feature>
<keyword evidence="1 2" id="KW-0238">DNA-binding</keyword>
<dbReference type="PROSITE" id="PS50977">
    <property type="entry name" value="HTH_TETR_2"/>
    <property type="match status" value="1"/>
</dbReference>
<dbReference type="PANTHER" id="PTHR30055">
    <property type="entry name" value="HTH-TYPE TRANSCRIPTIONAL REGULATOR RUTR"/>
    <property type="match status" value="1"/>
</dbReference>
<dbReference type="RefSeq" id="WP_200193496.1">
    <property type="nucleotide sequence ID" value="NZ_JAENHM010000035.1"/>
</dbReference>
<gene>
    <name evidence="5" type="ORF">JHL17_12455</name>
</gene>
<feature type="region of interest" description="Disordered" evidence="3">
    <location>
        <begin position="217"/>
        <end position="254"/>
    </location>
</feature>
<evidence type="ECO:0000313" key="5">
    <source>
        <dbReference type="EMBL" id="MBK1838227.1"/>
    </source>
</evidence>
<dbReference type="InterPro" id="IPR009057">
    <property type="entry name" value="Homeodomain-like_sf"/>
</dbReference>
<dbReference type="Proteomes" id="UP000652760">
    <property type="component" value="Unassembled WGS sequence"/>
</dbReference>
<organism evidence="5 6">
    <name type="scientific">Azospirillum endophyticum</name>
    <dbReference type="NCBI Taxonomy" id="2800326"/>
    <lineage>
        <taxon>Bacteria</taxon>
        <taxon>Pseudomonadati</taxon>
        <taxon>Pseudomonadota</taxon>
        <taxon>Alphaproteobacteria</taxon>
        <taxon>Rhodospirillales</taxon>
        <taxon>Azospirillaceae</taxon>
        <taxon>Azospirillum</taxon>
    </lineage>
</organism>
<dbReference type="PANTHER" id="PTHR30055:SF223">
    <property type="entry name" value="HTH-TYPE TRANSCRIPTIONAL REGULATOR UIDR"/>
    <property type="match status" value="1"/>
</dbReference>
<evidence type="ECO:0000256" key="1">
    <source>
        <dbReference type="ARBA" id="ARBA00023125"/>
    </source>
</evidence>
<dbReference type="SUPFAM" id="SSF46689">
    <property type="entry name" value="Homeodomain-like"/>
    <property type="match status" value="1"/>
</dbReference>
<dbReference type="InterPro" id="IPR023772">
    <property type="entry name" value="DNA-bd_HTH_TetR-type_CS"/>
</dbReference>
<proteinExistence type="predicted"/>
<feature type="compositionally biased region" description="Basic and acidic residues" evidence="3">
    <location>
        <begin position="244"/>
        <end position="254"/>
    </location>
</feature>
<dbReference type="PRINTS" id="PR00455">
    <property type="entry name" value="HTHTETR"/>
</dbReference>
<keyword evidence="6" id="KW-1185">Reference proteome</keyword>
<name>A0ABS1F491_9PROT</name>
<dbReference type="InterPro" id="IPR001647">
    <property type="entry name" value="HTH_TetR"/>
</dbReference>
<accession>A0ABS1F491</accession>
<evidence type="ECO:0000313" key="6">
    <source>
        <dbReference type="Proteomes" id="UP000652760"/>
    </source>
</evidence>
<reference evidence="6" key="1">
    <citation type="submission" date="2021-01" db="EMBL/GenBank/DDBJ databases">
        <title>Genome public.</title>
        <authorList>
            <person name="Liu C."/>
            <person name="Sun Q."/>
        </authorList>
    </citation>
    <scope>NUCLEOTIDE SEQUENCE [LARGE SCALE GENOMIC DNA]</scope>
    <source>
        <strain evidence="6">YIM B02556</strain>
    </source>
</reference>
<comment type="caution">
    <text evidence="5">The sequence shown here is derived from an EMBL/GenBank/DDBJ whole genome shotgun (WGS) entry which is preliminary data.</text>
</comment>